<dbReference type="STRING" id="698757.Pogu_0521"/>
<reference evidence="1 2" key="1">
    <citation type="journal article" date="2012" name="Stand. Genomic Sci.">
        <title>Complete genome sequence of Pyrobaculum oguniense.</title>
        <authorList>
            <person name="Bernick D.L."/>
            <person name="Karplus K."/>
            <person name="Lui L.M."/>
            <person name="Coker J.K."/>
            <person name="Murphy J.N."/>
            <person name="Chan P.P."/>
            <person name="Cozen A.E."/>
            <person name="Lowe T.M."/>
        </authorList>
    </citation>
    <scope>NUCLEOTIDE SEQUENCE [LARGE SCALE GENOMIC DNA]</scope>
    <source>
        <strain evidence="1 2">TE7</strain>
    </source>
</reference>
<sequence>MQGEEKKENAERKVVKQIETTRVVMKFSVF</sequence>
<evidence type="ECO:0000313" key="2">
    <source>
        <dbReference type="Proteomes" id="UP000009062"/>
    </source>
</evidence>
<dbReference type="KEGG" id="pog:Pogu_0521"/>
<protein>
    <submittedName>
        <fullName evidence="1">Uncharacterized protein</fullName>
    </submittedName>
</protein>
<accession>H6Q784</accession>
<gene>
    <name evidence="1" type="ordered locus">Pogu_0521</name>
</gene>
<dbReference type="HOGENOM" id="CLU_3401602_0_0_2"/>
<evidence type="ECO:0000313" key="1">
    <source>
        <dbReference type="EMBL" id="AFA38548.1"/>
    </source>
</evidence>
<dbReference type="EMBL" id="CP003316">
    <property type="protein sequence ID" value="AFA38548.1"/>
    <property type="molecule type" value="Genomic_DNA"/>
</dbReference>
<proteinExistence type="predicted"/>
<dbReference type="AlphaFoldDB" id="H6Q784"/>
<keyword evidence="2" id="KW-1185">Reference proteome</keyword>
<organism evidence="1 2">
    <name type="scientific">Pyrobaculum oguniense (strain DSM 13380 / JCM 10595 / TE7)</name>
    <dbReference type="NCBI Taxonomy" id="698757"/>
    <lineage>
        <taxon>Archaea</taxon>
        <taxon>Thermoproteota</taxon>
        <taxon>Thermoprotei</taxon>
        <taxon>Thermoproteales</taxon>
        <taxon>Thermoproteaceae</taxon>
        <taxon>Pyrobaculum</taxon>
    </lineage>
</organism>
<dbReference type="Proteomes" id="UP000009062">
    <property type="component" value="Chromosome"/>
</dbReference>
<name>H6Q784_PYROT</name>